<gene>
    <name evidence="2" type="ORF">CS060_07455</name>
</gene>
<evidence type="ECO:0000256" key="1">
    <source>
        <dbReference type="SAM" id="Phobius"/>
    </source>
</evidence>
<keyword evidence="1" id="KW-0472">Membrane</keyword>
<keyword evidence="1" id="KW-1133">Transmembrane helix</keyword>
<proteinExistence type="predicted"/>
<evidence type="ECO:0000313" key="3">
    <source>
        <dbReference type="Proteomes" id="UP000230559"/>
    </source>
</evidence>
<dbReference type="RefSeq" id="WP_035050818.1">
    <property type="nucleotide sequence ID" value="NZ_PEDM01000012.1"/>
</dbReference>
<name>A0A2G5RQ76_9BACL</name>
<feature type="transmembrane region" description="Helical" evidence="1">
    <location>
        <begin position="6"/>
        <end position="25"/>
    </location>
</feature>
<reference evidence="2 3" key="1">
    <citation type="submission" date="2017-10" db="EMBL/GenBank/DDBJ databases">
        <title>Draft genome sequence of Anoxybacillus flavithermus KU2-6-11 from caldera Uzon (Russia:Kamchtka).</title>
        <authorList>
            <person name="Korzhuk A.V."/>
            <person name="Rozanov A.S."/>
            <person name="Bryanskaya A.V."/>
            <person name="Peltek S.E."/>
        </authorList>
    </citation>
    <scope>NUCLEOTIDE SEQUENCE [LARGE SCALE GENOMIC DNA]</scope>
    <source>
        <strain evidence="2 3">KU2-6_11</strain>
    </source>
</reference>
<dbReference type="AlphaFoldDB" id="A0A2G5RQ76"/>
<keyword evidence="1" id="KW-0812">Transmembrane</keyword>
<evidence type="ECO:0000313" key="2">
    <source>
        <dbReference type="EMBL" id="PIC04954.1"/>
    </source>
</evidence>
<protein>
    <submittedName>
        <fullName evidence="2">Uncharacterized protein</fullName>
    </submittedName>
</protein>
<comment type="caution">
    <text evidence="2">The sequence shown here is derived from an EMBL/GenBank/DDBJ whole genome shotgun (WGS) entry which is preliminary data.</text>
</comment>
<dbReference type="Proteomes" id="UP000230559">
    <property type="component" value="Unassembled WGS sequence"/>
</dbReference>
<dbReference type="EMBL" id="PEDM01000012">
    <property type="protein sequence ID" value="PIC04954.1"/>
    <property type="molecule type" value="Genomic_DNA"/>
</dbReference>
<sequence>MSKKLLLLFGSLTFIVLLGILYYTFMYKETFESSAEGLFLPEQYEEKYRVFEATIEVNKIKYEKLHIDHRIDLKGGSLAYELYDPKGNIIDRGEVTATQPLNKQLNMTPQKGVWRAKYYTNKDTDGKYILIFKSGDK</sequence>
<organism evidence="2 3">
    <name type="scientific">Anoxybacillus flavithermus</name>
    <dbReference type="NCBI Taxonomy" id="33934"/>
    <lineage>
        <taxon>Bacteria</taxon>
        <taxon>Bacillati</taxon>
        <taxon>Bacillota</taxon>
        <taxon>Bacilli</taxon>
        <taxon>Bacillales</taxon>
        <taxon>Anoxybacillaceae</taxon>
        <taxon>Anoxybacillus</taxon>
    </lineage>
</organism>
<accession>A0A2G5RQ76</accession>